<feature type="transmembrane region" description="Helical" evidence="5">
    <location>
        <begin position="26"/>
        <end position="46"/>
    </location>
</feature>
<feature type="transmembrane region" description="Helical" evidence="5">
    <location>
        <begin position="321"/>
        <end position="341"/>
    </location>
</feature>
<keyword evidence="8" id="KW-1185">Reference proteome</keyword>
<keyword evidence="2 5" id="KW-0812">Transmembrane</keyword>
<evidence type="ECO:0000256" key="1">
    <source>
        <dbReference type="ARBA" id="ARBA00004141"/>
    </source>
</evidence>
<keyword evidence="4 5" id="KW-0472">Membrane</keyword>
<evidence type="ECO:0000313" key="8">
    <source>
        <dbReference type="Proteomes" id="UP000243950"/>
    </source>
</evidence>
<keyword evidence="7" id="KW-0436">Ligase</keyword>
<dbReference type="AlphaFoldDB" id="A0A1I1Y284"/>
<evidence type="ECO:0000313" key="7">
    <source>
        <dbReference type="EMBL" id="SFE11880.1"/>
    </source>
</evidence>
<evidence type="ECO:0000259" key="6">
    <source>
        <dbReference type="Pfam" id="PF04932"/>
    </source>
</evidence>
<dbReference type="InterPro" id="IPR007016">
    <property type="entry name" value="O-antigen_ligase-rel_domated"/>
</dbReference>
<accession>A0A1I1Y284</accession>
<dbReference type="GO" id="GO:0016020">
    <property type="term" value="C:membrane"/>
    <property type="evidence" value="ECO:0007669"/>
    <property type="project" value="UniProtKB-SubCell"/>
</dbReference>
<feature type="transmembrane region" description="Helical" evidence="5">
    <location>
        <begin position="52"/>
        <end position="71"/>
    </location>
</feature>
<sequence>MGPSYSVWRIECWITESDMRAIYPRLDLLATWALLGFLTLLCAPWVMPSNKLYHQFLIVLLWLPGLFALKHVEFRKHLLKPEFVLFVLLGVWTLIVTLIHSGADVLSSLKLPFYVLLSLLGVVLAAQQRKYSIESQLCAAALVAGPFALLSVVKVYYLAGNDLGHRVIALGLWDTVIMAAHAVGALLVLGVLLSVRYRSGWSKFLILLAIGAMGLFVLLSQTRGVWIALVAAFIVIVLARPTRLGVFTLCLGGLGIAIVALFFPEFLAQRGLSYRPELFQKGLAIFTESWMLGVGFGEYGITVDALGRTFKHPHNLYLDTGIRWGAVGLALFFMLWASVGWRAWHNRRVDLGLALLGLWTFSSVSLLTDGIGLWFKPNADWMVTWLPVAIGLVLAVKEDASEAIATESVKAGLDHVR</sequence>
<feature type="transmembrane region" description="Helical" evidence="5">
    <location>
        <begin position="353"/>
        <end position="375"/>
    </location>
</feature>
<dbReference type="PANTHER" id="PTHR37422:SF13">
    <property type="entry name" value="LIPOPOLYSACCHARIDE BIOSYNTHESIS PROTEIN PA4999-RELATED"/>
    <property type="match status" value="1"/>
</dbReference>
<reference evidence="8" key="1">
    <citation type="submission" date="2016-10" db="EMBL/GenBank/DDBJ databases">
        <authorList>
            <person name="Varghese N."/>
            <person name="Submissions S."/>
        </authorList>
    </citation>
    <scope>NUCLEOTIDE SEQUENCE [LARGE SCALE GENOMIC DNA]</scope>
    <source>
        <strain evidence="8">JCM 2783</strain>
    </source>
</reference>
<keyword evidence="3 5" id="KW-1133">Transmembrane helix</keyword>
<feature type="transmembrane region" description="Helical" evidence="5">
    <location>
        <begin position="171"/>
        <end position="193"/>
    </location>
</feature>
<evidence type="ECO:0000256" key="4">
    <source>
        <dbReference type="ARBA" id="ARBA00023136"/>
    </source>
</evidence>
<proteinExistence type="predicted"/>
<dbReference type="EMBL" id="FOMO01000009">
    <property type="protein sequence ID" value="SFE11880.1"/>
    <property type="molecule type" value="Genomic_DNA"/>
</dbReference>
<feature type="transmembrane region" description="Helical" evidence="5">
    <location>
        <begin position="244"/>
        <end position="263"/>
    </location>
</feature>
<feature type="transmembrane region" description="Helical" evidence="5">
    <location>
        <begin position="83"/>
        <end position="103"/>
    </location>
</feature>
<feature type="domain" description="O-antigen ligase-related" evidence="6">
    <location>
        <begin position="209"/>
        <end position="333"/>
    </location>
</feature>
<protein>
    <submittedName>
        <fullName evidence="7">O-antigen ligase</fullName>
    </submittedName>
</protein>
<evidence type="ECO:0000256" key="5">
    <source>
        <dbReference type="SAM" id="Phobius"/>
    </source>
</evidence>
<comment type="subcellular location">
    <subcellularLocation>
        <location evidence="1">Membrane</location>
        <topology evidence="1">Multi-pass membrane protein</topology>
    </subcellularLocation>
</comment>
<name>A0A1I1Y284_PSEOC</name>
<evidence type="ECO:0000256" key="3">
    <source>
        <dbReference type="ARBA" id="ARBA00022989"/>
    </source>
</evidence>
<gene>
    <name evidence="7" type="ORF">SAMN05216372_10934</name>
</gene>
<organism evidence="7 8">
    <name type="scientific">Pseudomonas straminea</name>
    <dbReference type="NCBI Taxonomy" id="47882"/>
    <lineage>
        <taxon>Bacteria</taxon>
        <taxon>Pseudomonadati</taxon>
        <taxon>Pseudomonadota</taxon>
        <taxon>Gammaproteobacteria</taxon>
        <taxon>Pseudomonadales</taxon>
        <taxon>Pseudomonadaceae</taxon>
        <taxon>Phytopseudomonas</taxon>
    </lineage>
</organism>
<feature type="transmembrane region" description="Helical" evidence="5">
    <location>
        <begin position="138"/>
        <end position="159"/>
    </location>
</feature>
<dbReference type="InterPro" id="IPR051533">
    <property type="entry name" value="WaaL-like"/>
</dbReference>
<feature type="transmembrane region" description="Helical" evidence="5">
    <location>
        <begin position="205"/>
        <end position="238"/>
    </location>
</feature>
<feature type="transmembrane region" description="Helical" evidence="5">
    <location>
        <begin position="109"/>
        <end position="126"/>
    </location>
</feature>
<dbReference type="GO" id="GO:0016874">
    <property type="term" value="F:ligase activity"/>
    <property type="evidence" value="ECO:0007669"/>
    <property type="project" value="UniProtKB-KW"/>
</dbReference>
<evidence type="ECO:0000256" key="2">
    <source>
        <dbReference type="ARBA" id="ARBA00022692"/>
    </source>
</evidence>
<dbReference type="Pfam" id="PF04932">
    <property type="entry name" value="Wzy_C"/>
    <property type="match status" value="1"/>
</dbReference>
<dbReference type="PANTHER" id="PTHR37422">
    <property type="entry name" value="TEICHURONIC ACID BIOSYNTHESIS PROTEIN TUAE"/>
    <property type="match status" value="1"/>
</dbReference>
<dbReference type="Proteomes" id="UP000243950">
    <property type="component" value="Unassembled WGS sequence"/>
</dbReference>